<dbReference type="InterPro" id="IPR001098">
    <property type="entry name" value="DNA-dir_DNA_pol_A_palm_dom"/>
</dbReference>
<dbReference type="GO" id="GO:0003677">
    <property type="term" value="F:DNA binding"/>
    <property type="evidence" value="ECO:0007669"/>
    <property type="project" value="InterPro"/>
</dbReference>
<organism evidence="5 6">
    <name type="scientific">Candidatus Kuenenbacteria bacterium CG08_land_8_20_14_0_20_37_23</name>
    <dbReference type="NCBI Taxonomy" id="1974617"/>
    <lineage>
        <taxon>Bacteria</taxon>
        <taxon>Candidatus Kueneniibacteriota</taxon>
    </lineage>
</organism>
<evidence type="ECO:0000313" key="6">
    <source>
        <dbReference type="Proteomes" id="UP000230586"/>
    </source>
</evidence>
<reference evidence="6" key="1">
    <citation type="submission" date="2017-09" db="EMBL/GenBank/DDBJ databases">
        <title>Depth-based differentiation of microbial function through sediment-hosted aquifers and enrichment of novel symbionts in the deep terrestrial subsurface.</title>
        <authorList>
            <person name="Probst A.J."/>
            <person name="Ladd B."/>
            <person name="Jarett J.K."/>
            <person name="Geller-Mcgrath D.E."/>
            <person name="Sieber C.M.K."/>
            <person name="Emerson J.B."/>
            <person name="Anantharaman K."/>
            <person name="Thomas B.C."/>
            <person name="Malmstrom R."/>
            <person name="Stieglmeier M."/>
            <person name="Klingl A."/>
            <person name="Woyke T."/>
            <person name="Ryan C.M."/>
            <person name="Banfield J.F."/>
        </authorList>
    </citation>
    <scope>NUCLEOTIDE SEQUENCE [LARGE SCALE GENOMIC DNA]</scope>
</reference>
<dbReference type="GO" id="GO:0003887">
    <property type="term" value="F:DNA-directed DNA polymerase activity"/>
    <property type="evidence" value="ECO:0007669"/>
    <property type="project" value="UniProtKB-EC"/>
</dbReference>
<feature type="non-terminal residue" evidence="5">
    <location>
        <position position="1"/>
    </location>
</feature>
<evidence type="ECO:0000256" key="2">
    <source>
        <dbReference type="ARBA" id="ARBA00022705"/>
    </source>
</evidence>
<evidence type="ECO:0000259" key="4">
    <source>
        <dbReference type="Pfam" id="PF00476"/>
    </source>
</evidence>
<dbReference type="EMBL" id="PEXX01000039">
    <property type="protein sequence ID" value="PIU10591.1"/>
    <property type="molecule type" value="Genomic_DNA"/>
</dbReference>
<name>A0A2M6XSL4_9BACT</name>
<protein>
    <recommendedName>
        <fullName evidence="1">DNA-directed DNA polymerase</fullName>
        <ecNumber evidence="1">2.7.7.7</ecNumber>
    </recommendedName>
</protein>
<dbReference type="Gene3D" id="3.30.70.370">
    <property type="match status" value="1"/>
</dbReference>
<dbReference type="InterPro" id="IPR043502">
    <property type="entry name" value="DNA/RNA_pol_sf"/>
</dbReference>
<dbReference type="PANTHER" id="PTHR10133:SF27">
    <property type="entry name" value="DNA POLYMERASE NU"/>
    <property type="match status" value="1"/>
</dbReference>
<comment type="catalytic activity">
    <reaction evidence="3">
        <text>DNA(n) + a 2'-deoxyribonucleoside 5'-triphosphate = DNA(n+1) + diphosphate</text>
        <dbReference type="Rhea" id="RHEA:22508"/>
        <dbReference type="Rhea" id="RHEA-COMP:17339"/>
        <dbReference type="Rhea" id="RHEA-COMP:17340"/>
        <dbReference type="ChEBI" id="CHEBI:33019"/>
        <dbReference type="ChEBI" id="CHEBI:61560"/>
        <dbReference type="ChEBI" id="CHEBI:173112"/>
        <dbReference type="EC" id="2.7.7.7"/>
    </reaction>
</comment>
<dbReference type="GO" id="GO:0006302">
    <property type="term" value="P:double-strand break repair"/>
    <property type="evidence" value="ECO:0007669"/>
    <property type="project" value="TreeGrafter"/>
</dbReference>
<dbReference type="Gene3D" id="1.10.150.20">
    <property type="entry name" value="5' to 3' exonuclease, C-terminal subdomain"/>
    <property type="match status" value="1"/>
</dbReference>
<evidence type="ECO:0000256" key="3">
    <source>
        <dbReference type="ARBA" id="ARBA00049244"/>
    </source>
</evidence>
<sequence length="113" mass="12893">LFGRKRFLPGINAEHQGMRAQAERMAINHPLQGTAADVMKMAMIEVDKLINEKYKNGEVKMIMQVHDELIFEIKDNLAEKIAGEIQTEMETVHKFEIPILAEISIGKNWGECK</sequence>
<feature type="domain" description="DNA-directed DNA polymerase family A palm" evidence="4">
    <location>
        <begin position="1"/>
        <end position="111"/>
    </location>
</feature>
<dbReference type="EC" id="2.7.7.7" evidence="1"/>
<evidence type="ECO:0000256" key="1">
    <source>
        <dbReference type="ARBA" id="ARBA00012417"/>
    </source>
</evidence>
<gene>
    <name evidence="5" type="ORF">COT27_02215</name>
</gene>
<dbReference type="PANTHER" id="PTHR10133">
    <property type="entry name" value="DNA POLYMERASE I"/>
    <property type="match status" value="1"/>
</dbReference>
<comment type="caution">
    <text evidence="5">The sequence shown here is derived from an EMBL/GenBank/DDBJ whole genome shotgun (WGS) entry which is preliminary data.</text>
</comment>
<dbReference type="InterPro" id="IPR002298">
    <property type="entry name" value="DNA_polymerase_A"/>
</dbReference>
<proteinExistence type="predicted"/>
<dbReference type="Pfam" id="PF00476">
    <property type="entry name" value="DNA_pol_A"/>
    <property type="match status" value="1"/>
</dbReference>
<evidence type="ECO:0000313" key="5">
    <source>
        <dbReference type="EMBL" id="PIU10591.1"/>
    </source>
</evidence>
<dbReference type="GO" id="GO:0006261">
    <property type="term" value="P:DNA-templated DNA replication"/>
    <property type="evidence" value="ECO:0007669"/>
    <property type="project" value="InterPro"/>
</dbReference>
<accession>A0A2M6XSL4</accession>
<keyword evidence="2" id="KW-0235">DNA replication</keyword>
<dbReference type="AlphaFoldDB" id="A0A2M6XSL4"/>
<dbReference type="Proteomes" id="UP000230586">
    <property type="component" value="Unassembled WGS sequence"/>
</dbReference>
<dbReference type="SUPFAM" id="SSF56672">
    <property type="entry name" value="DNA/RNA polymerases"/>
    <property type="match status" value="1"/>
</dbReference>